<proteinExistence type="predicted"/>
<dbReference type="Proteomes" id="UP001652700">
    <property type="component" value="Unplaced"/>
</dbReference>
<dbReference type="InterPro" id="IPR038765">
    <property type="entry name" value="Papain-like_cys_pep_sf"/>
</dbReference>
<reference evidence="3" key="2">
    <citation type="submission" date="2025-05" db="UniProtKB">
        <authorList>
            <consortium name="EnsemblMetazoa"/>
        </authorList>
    </citation>
    <scope>IDENTIFICATION</scope>
</reference>
<dbReference type="InterPro" id="IPR013201">
    <property type="entry name" value="Prot_inhib_I29"/>
</dbReference>
<organism evidence="5">
    <name type="scientific">Diabrotica virgifera virgifera</name>
    <name type="common">western corn rootworm</name>
    <dbReference type="NCBI Taxonomy" id="50390"/>
    <lineage>
        <taxon>Eukaryota</taxon>
        <taxon>Metazoa</taxon>
        <taxon>Ecdysozoa</taxon>
        <taxon>Arthropoda</taxon>
        <taxon>Hexapoda</taxon>
        <taxon>Insecta</taxon>
        <taxon>Pterygota</taxon>
        <taxon>Neoptera</taxon>
        <taxon>Endopterygota</taxon>
        <taxon>Coleoptera</taxon>
        <taxon>Polyphaga</taxon>
        <taxon>Cucujiformia</taxon>
        <taxon>Chrysomeloidea</taxon>
        <taxon>Chrysomelidae</taxon>
        <taxon>Galerucinae</taxon>
        <taxon>Diabroticina</taxon>
        <taxon>Diabroticites</taxon>
        <taxon>Diabrotica</taxon>
    </lineage>
</organism>
<dbReference type="GeneID" id="114328566"/>
<feature type="signal peptide" evidence="1">
    <location>
        <begin position="1"/>
        <end position="18"/>
    </location>
</feature>
<dbReference type="Pfam" id="PF08246">
    <property type="entry name" value="Inhibitor_I29"/>
    <property type="match status" value="1"/>
</dbReference>
<dbReference type="EnsemblMetazoa" id="XM_028277448.2">
    <property type="protein sequence ID" value="XP_028133249.1"/>
    <property type="gene ID" value="LOC114328566"/>
</dbReference>
<dbReference type="KEGG" id="dvv:114328566"/>
<evidence type="ECO:0000256" key="1">
    <source>
        <dbReference type="SAM" id="SignalP"/>
    </source>
</evidence>
<accession>A0A6P7FBG6</accession>
<keyword evidence="4" id="KW-1185">Reference proteome</keyword>
<dbReference type="SUPFAM" id="SSF54001">
    <property type="entry name" value="Cysteine proteinases"/>
    <property type="match status" value="1"/>
</dbReference>
<sequence length="101" mass="12243">MIYKYFLVFFAVYVMANAIALNDQEQFAEFKQKFQKAYESSDEENNRFKIFQDNLRKIEEHNKKYEKGETTYTMGVNQFSDLSPEEWANRNHGYRPRPNHQ</sequence>
<protein>
    <submittedName>
        <fullName evidence="5">Cathepsin L-like proteinase</fullName>
    </submittedName>
</protein>
<name>A0A6P7FBG6_DIAVI</name>
<reference evidence="5" key="1">
    <citation type="submission" date="2025-04" db="UniProtKB">
        <authorList>
            <consortium name="RefSeq"/>
        </authorList>
    </citation>
    <scope>IDENTIFICATION</scope>
    <source>
        <tissue evidence="5">Whole insect</tissue>
    </source>
</reference>
<dbReference type="RefSeq" id="XP_028133249.1">
    <property type="nucleotide sequence ID" value="XM_028277448.1"/>
</dbReference>
<gene>
    <name evidence="5" type="primary">LOC114328566</name>
</gene>
<evidence type="ECO:0000313" key="5">
    <source>
        <dbReference type="RefSeq" id="XP_028133249.1"/>
    </source>
</evidence>
<dbReference type="AlphaFoldDB" id="A0A6P7FBG6"/>
<evidence type="ECO:0000313" key="3">
    <source>
        <dbReference type="EnsemblMetazoa" id="XP_028133249.1"/>
    </source>
</evidence>
<dbReference type="SMART" id="SM00848">
    <property type="entry name" value="Inhibitor_I29"/>
    <property type="match status" value="1"/>
</dbReference>
<feature type="domain" description="Cathepsin propeptide inhibitor" evidence="2">
    <location>
        <begin position="27"/>
        <end position="87"/>
    </location>
</feature>
<dbReference type="InParanoid" id="A0A6P7FBG6"/>
<evidence type="ECO:0000259" key="2">
    <source>
        <dbReference type="SMART" id="SM00848"/>
    </source>
</evidence>
<dbReference type="Gene3D" id="1.10.287.2250">
    <property type="match status" value="1"/>
</dbReference>
<keyword evidence="1" id="KW-0732">Signal</keyword>
<feature type="chain" id="PRO_5027961999" evidence="1">
    <location>
        <begin position="19"/>
        <end position="101"/>
    </location>
</feature>
<evidence type="ECO:0000313" key="4">
    <source>
        <dbReference type="Proteomes" id="UP001652700"/>
    </source>
</evidence>